<dbReference type="EMBL" id="OE004130">
    <property type="protein sequence ID" value="CAD7460875.1"/>
    <property type="molecule type" value="Genomic_DNA"/>
</dbReference>
<feature type="region of interest" description="Disordered" evidence="1">
    <location>
        <begin position="147"/>
        <end position="193"/>
    </location>
</feature>
<proteinExistence type="predicted"/>
<reference evidence="2" key="1">
    <citation type="submission" date="2020-11" db="EMBL/GenBank/DDBJ databases">
        <authorList>
            <person name="Tran Van P."/>
        </authorList>
    </citation>
    <scope>NUCLEOTIDE SEQUENCE</scope>
</reference>
<protein>
    <submittedName>
        <fullName evidence="2">Uncharacterized protein</fullName>
    </submittedName>
</protein>
<evidence type="ECO:0000313" key="2">
    <source>
        <dbReference type="EMBL" id="CAD7460875.1"/>
    </source>
</evidence>
<gene>
    <name evidence="2" type="ORF">TTEB3V08_LOCUS8792</name>
</gene>
<dbReference type="AlphaFoldDB" id="A0A7R9IM76"/>
<name>A0A7R9IM76_9NEOP</name>
<feature type="compositionally biased region" description="Polar residues" evidence="1">
    <location>
        <begin position="153"/>
        <end position="170"/>
    </location>
</feature>
<feature type="compositionally biased region" description="Basic and acidic residues" evidence="1">
    <location>
        <begin position="171"/>
        <end position="193"/>
    </location>
</feature>
<organism evidence="2">
    <name type="scientific">Timema tahoe</name>
    <dbReference type="NCBI Taxonomy" id="61484"/>
    <lineage>
        <taxon>Eukaryota</taxon>
        <taxon>Metazoa</taxon>
        <taxon>Ecdysozoa</taxon>
        <taxon>Arthropoda</taxon>
        <taxon>Hexapoda</taxon>
        <taxon>Insecta</taxon>
        <taxon>Pterygota</taxon>
        <taxon>Neoptera</taxon>
        <taxon>Polyneoptera</taxon>
        <taxon>Phasmatodea</taxon>
        <taxon>Timematodea</taxon>
        <taxon>Timematoidea</taxon>
        <taxon>Timematidae</taxon>
        <taxon>Timema</taxon>
    </lineage>
</organism>
<evidence type="ECO:0000256" key="1">
    <source>
        <dbReference type="SAM" id="MobiDB-lite"/>
    </source>
</evidence>
<sequence>MKIFTPKENFDKLHYVITRSVIGENTKSKQDSARNIIVLWNKEGKGGGKQYNKREKERERGRKCNVTGLATNIQDHGTIFYEFLSRVCADHITYSYSSRSFSELGLTAGLGHSRWAMPYPPDPPIHRGEQDIGTGDHSVLTTLSPVIGDGLSQDMQGDSSWTLRGPQQSNPEDRNRETGARQHEAAEEKPRREPCPMNKLHLLETIEVVMQVVQVINVYVIIESIVDQAKMQPMNSLMLKLHSLQVFSLLALFSRAVKQVKEFYIMDDIRFLAGHAKLRVGEGDPTRAGKKLTETYCVRLARLVVVKERQDSQCVEWRRVDVDERCASEGREKGLCLCNMCVSHIMSNQQVCDY</sequence>
<accession>A0A7R9IM76</accession>